<gene>
    <name evidence="2" type="ORF">AMECASPLE_018350</name>
</gene>
<sequence length="114" mass="13675">MLVALFMHFVQGFEHGGFITGESVHNQQIERLWRDVFLHVLQHFYHTFYCLENSENLNPDYDNHRLSLHIVYLPEIQKRLEHFRQAWNHHGLGTENNHAPTQLWTEAMLINIEN</sequence>
<evidence type="ECO:0000313" key="3">
    <source>
        <dbReference type="Proteomes" id="UP001469553"/>
    </source>
</evidence>
<dbReference type="PANTHER" id="PTHR46791">
    <property type="entry name" value="EXPRESSED PROTEIN"/>
    <property type="match status" value="1"/>
</dbReference>
<dbReference type="Pfam" id="PF24764">
    <property type="entry name" value="rva_4"/>
    <property type="match status" value="1"/>
</dbReference>
<feature type="domain" description="Integrase core" evidence="1">
    <location>
        <begin position="2"/>
        <end position="113"/>
    </location>
</feature>
<name>A0ABV0ZMJ4_9TELE</name>
<protein>
    <recommendedName>
        <fullName evidence="1">Integrase core domain-containing protein</fullName>
    </recommendedName>
</protein>
<keyword evidence="3" id="KW-1185">Reference proteome</keyword>
<dbReference type="Proteomes" id="UP001469553">
    <property type="component" value="Unassembled WGS sequence"/>
</dbReference>
<evidence type="ECO:0000313" key="2">
    <source>
        <dbReference type="EMBL" id="MEQ2307452.1"/>
    </source>
</evidence>
<evidence type="ECO:0000259" key="1">
    <source>
        <dbReference type="Pfam" id="PF24764"/>
    </source>
</evidence>
<organism evidence="2 3">
    <name type="scientific">Ameca splendens</name>
    <dbReference type="NCBI Taxonomy" id="208324"/>
    <lineage>
        <taxon>Eukaryota</taxon>
        <taxon>Metazoa</taxon>
        <taxon>Chordata</taxon>
        <taxon>Craniata</taxon>
        <taxon>Vertebrata</taxon>
        <taxon>Euteleostomi</taxon>
        <taxon>Actinopterygii</taxon>
        <taxon>Neopterygii</taxon>
        <taxon>Teleostei</taxon>
        <taxon>Neoteleostei</taxon>
        <taxon>Acanthomorphata</taxon>
        <taxon>Ovalentaria</taxon>
        <taxon>Atherinomorphae</taxon>
        <taxon>Cyprinodontiformes</taxon>
        <taxon>Goodeidae</taxon>
        <taxon>Ameca</taxon>
    </lineage>
</organism>
<dbReference type="InterPro" id="IPR058913">
    <property type="entry name" value="Integrase_dom_put"/>
</dbReference>
<comment type="caution">
    <text evidence="2">The sequence shown here is derived from an EMBL/GenBank/DDBJ whole genome shotgun (WGS) entry which is preliminary data.</text>
</comment>
<dbReference type="EMBL" id="JAHRIP010067256">
    <property type="protein sequence ID" value="MEQ2307452.1"/>
    <property type="molecule type" value="Genomic_DNA"/>
</dbReference>
<dbReference type="PANTHER" id="PTHR46791:SF9">
    <property type="entry name" value="INTEGRASE CATALYTIC DOMAIN-CONTAINING PROTEIN"/>
    <property type="match status" value="1"/>
</dbReference>
<proteinExistence type="predicted"/>
<accession>A0ABV0ZMJ4</accession>
<reference evidence="2 3" key="1">
    <citation type="submission" date="2021-06" db="EMBL/GenBank/DDBJ databases">
        <authorList>
            <person name="Palmer J.M."/>
        </authorList>
    </citation>
    <scope>NUCLEOTIDE SEQUENCE [LARGE SCALE GENOMIC DNA]</scope>
    <source>
        <strain evidence="2 3">AS_MEX2019</strain>
        <tissue evidence="2">Muscle</tissue>
    </source>
</reference>